<proteinExistence type="predicted"/>
<reference evidence="1 2" key="1">
    <citation type="journal article" date="2016" name="Appl. Environ. Microbiol.">
        <title>Lack of Overt Genome Reduction in the Bryostatin-Producing Bryozoan Symbiont "Candidatus Endobugula sertula".</title>
        <authorList>
            <person name="Miller I.J."/>
            <person name="Vanee N."/>
            <person name="Fong S.S."/>
            <person name="Lim-Fong G.E."/>
            <person name="Kwan J.C."/>
        </authorList>
    </citation>
    <scope>NUCLEOTIDE SEQUENCE [LARGE SCALE GENOMIC DNA]</scope>
    <source>
        <strain evidence="1">AB1-4</strain>
    </source>
</reference>
<evidence type="ECO:0008006" key="3">
    <source>
        <dbReference type="Google" id="ProtNLM"/>
    </source>
</evidence>
<evidence type="ECO:0000313" key="1">
    <source>
        <dbReference type="EMBL" id="ODS24317.1"/>
    </source>
</evidence>
<accession>A0A1D2QRW1</accession>
<dbReference type="EMBL" id="MDLC01000011">
    <property type="protein sequence ID" value="ODS24317.1"/>
    <property type="molecule type" value="Genomic_DNA"/>
</dbReference>
<organism evidence="1 2">
    <name type="scientific">Candidatus Endobugula sertula</name>
    <name type="common">Bugula neritina bacterial symbiont</name>
    <dbReference type="NCBI Taxonomy" id="62101"/>
    <lineage>
        <taxon>Bacteria</taxon>
        <taxon>Pseudomonadati</taxon>
        <taxon>Pseudomonadota</taxon>
        <taxon>Gammaproteobacteria</taxon>
        <taxon>Cellvibrionales</taxon>
        <taxon>Cellvibrionaceae</taxon>
        <taxon>Candidatus Endobugula</taxon>
    </lineage>
</organism>
<dbReference type="STRING" id="62101.AB835_04370"/>
<sequence>MNLGEKDTPQSHIKPEKKLPKTAFKTVEWTDLMPKEDLDALSNPPSYISDIEDGSVEDQISNQIQNTIAAASDDRYQQALISTRVVSEMNGQAIRIPGFIVPLEFNDEQTITQFFLVPFFGACIHVPPPNQIIFVDYPEGLKLEALYDPFWVSGIITTSFIENELATATYSLRMQYFDNYTE</sequence>
<evidence type="ECO:0000313" key="2">
    <source>
        <dbReference type="Proteomes" id="UP000242502"/>
    </source>
</evidence>
<dbReference type="Proteomes" id="UP000242502">
    <property type="component" value="Unassembled WGS sequence"/>
</dbReference>
<dbReference type="AlphaFoldDB" id="A0A1D2QRW1"/>
<comment type="caution">
    <text evidence="1">The sequence shown here is derived from an EMBL/GenBank/DDBJ whole genome shotgun (WGS) entry which is preliminary data.</text>
</comment>
<dbReference type="Pfam" id="PF11736">
    <property type="entry name" value="DUF3299"/>
    <property type="match status" value="1"/>
</dbReference>
<dbReference type="Gene3D" id="2.40.50.870">
    <property type="entry name" value="Protein of unknown function (DUF3299)"/>
    <property type="match status" value="1"/>
</dbReference>
<gene>
    <name evidence="1" type="ORF">AB835_04370</name>
</gene>
<protein>
    <recommendedName>
        <fullName evidence="3">DUF3299 domain-containing protein</fullName>
    </recommendedName>
</protein>
<name>A0A1D2QRW1_9GAMM</name>
<dbReference type="InterPro" id="IPR021727">
    <property type="entry name" value="DUF3299"/>
</dbReference>